<evidence type="ECO:0000256" key="10">
    <source>
        <dbReference type="ARBA" id="ARBA00023239"/>
    </source>
</evidence>
<feature type="binding site" evidence="12">
    <location>
        <position position="193"/>
    </location>
    <ligand>
        <name>[4Fe-4S] cluster</name>
        <dbReference type="ChEBI" id="CHEBI:49883"/>
    </ligand>
</feature>
<reference evidence="14 15" key="1">
    <citation type="submission" date="2018-01" db="EMBL/GenBank/DDBJ databases">
        <title>Metagenomic assembled genomes from two thermal pools in the Uzon Caldera, Kamchatka, Russia.</title>
        <authorList>
            <person name="Wilkins L."/>
            <person name="Ettinger C."/>
        </authorList>
    </citation>
    <scope>NUCLEOTIDE SEQUENCE [LARGE SCALE GENOMIC DNA]</scope>
    <source>
        <strain evidence="14">ZAV-07</strain>
    </source>
</reference>
<dbReference type="InterPro" id="IPR005759">
    <property type="entry name" value="Nth"/>
</dbReference>
<evidence type="ECO:0000256" key="3">
    <source>
        <dbReference type="ARBA" id="ARBA00022723"/>
    </source>
</evidence>
<keyword evidence="14" id="KW-0540">Nuclease</keyword>
<evidence type="ECO:0000313" key="15">
    <source>
        <dbReference type="Proteomes" id="UP000237040"/>
    </source>
</evidence>
<dbReference type="Gene3D" id="1.10.1670.10">
    <property type="entry name" value="Helix-hairpin-Helix base-excision DNA repair enzymes (C-terminal)"/>
    <property type="match status" value="1"/>
</dbReference>
<keyword evidence="3 12" id="KW-0479">Metal-binding</keyword>
<keyword evidence="10 12" id="KW-0456">Lyase</keyword>
<dbReference type="AlphaFoldDB" id="A0A2J6WDR1"/>
<comment type="function">
    <text evidence="12">DNA repair enzyme that has both DNA N-glycosylase activity and AP-lyase activity. The DNA N-glycosylase activity releases various damaged pyrimidines from DNA by cleaving the N-glycosidic bond, leaving an AP (apurinic/apyrimidinic) site. The AP-lyase activity cleaves the phosphodiester bond 3' to the AP site by a beta-elimination, leaving a 3'-terminal unsaturated sugar and a product with a terminal 5'-phosphate.</text>
</comment>
<keyword evidence="11 12" id="KW-0326">Glycosidase</keyword>
<comment type="catalytic activity">
    <reaction evidence="12">
        <text>2'-deoxyribonucleotide-(2'-deoxyribose 5'-phosphate)-2'-deoxyribonucleotide-DNA = a 3'-end 2'-deoxyribonucleotide-(2,3-dehydro-2,3-deoxyribose 5'-phosphate)-DNA + a 5'-end 5'-phospho-2'-deoxyribonucleoside-DNA + H(+)</text>
        <dbReference type="Rhea" id="RHEA:66592"/>
        <dbReference type="Rhea" id="RHEA-COMP:13180"/>
        <dbReference type="Rhea" id="RHEA-COMP:16897"/>
        <dbReference type="Rhea" id="RHEA-COMP:17067"/>
        <dbReference type="ChEBI" id="CHEBI:15378"/>
        <dbReference type="ChEBI" id="CHEBI:136412"/>
        <dbReference type="ChEBI" id="CHEBI:157695"/>
        <dbReference type="ChEBI" id="CHEBI:167181"/>
        <dbReference type="EC" id="4.2.99.18"/>
    </reaction>
</comment>
<dbReference type="CDD" id="cd00056">
    <property type="entry name" value="ENDO3c"/>
    <property type="match status" value="1"/>
</dbReference>
<dbReference type="FunFam" id="1.10.1670.10:FF:000001">
    <property type="entry name" value="Endonuclease III"/>
    <property type="match status" value="1"/>
</dbReference>
<dbReference type="Proteomes" id="UP000237040">
    <property type="component" value="Unassembled WGS sequence"/>
</dbReference>
<dbReference type="GO" id="GO:0003677">
    <property type="term" value="F:DNA binding"/>
    <property type="evidence" value="ECO:0007669"/>
    <property type="project" value="UniProtKB-UniRule"/>
</dbReference>
<evidence type="ECO:0000256" key="1">
    <source>
        <dbReference type="ARBA" id="ARBA00008343"/>
    </source>
</evidence>
<dbReference type="GO" id="GO:0006289">
    <property type="term" value="P:nucleotide-excision repair"/>
    <property type="evidence" value="ECO:0007669"/>
    <property type="project" value="TreeGrafter"/>
</dbReference>
<proteinExistence type="inferred from homology"/>
<comment type="similarity">
    <text evidence="1 12">Belongs to the Nth/MutY family.</text>
</comment>
<dbReference type="PANTHER" id="PTHR43286">
    <property type="entry name" value="ENDONUCLEASE III-LIKE PROTEIN 1"/>
    <property type="match status" value="1"/>
</dbReference>
<protein>
    <recommendedName>
        <fullName evidence="12">Endonuclease III</fullName>
        <ecNumber evidence="12">4.2.99.18</ecNumber>
    </recommendedName>
    <alternativeName>
        <fullName evidence="12">DNA-(apurinic or apyrimidinic site) lyase</fullName>
    </alternativeName>
</protein>
<keyword evidence="7 12" id="KW-0411">Iron-sulfur</keyword>
<dbReference type="PIRSF" id="PIRSF001435">
    <property type="entry name" value="Nth"/>
    <property type="match status" value="1"/>
</dbReference>
<evidence type="ECO:0000256" key="2">
    <source>
        <dbReference type="ARBA" id="ARBA00022485"/>
    </source>
</evidence>
<evidence type="ECO:0000256" key="5">
    <source>
        <dbReference type="ARBA" id="ARBA00022801"/>
    </source>
</evidence>
<feature type="domain" description="HhH-GPD" evidence="13">
    <location>
        <begin position="44"/>
        <end position="191"/>
    </location>
</feature>
<dbReference type="GO" id="GO:0000703">
    <property type="term" value="F:oxidized pyrimidine nucleobase lesion DNA N-glycosylase activity"/>
    <property type="evidence" value="ECO:0007669"/>
    <property type="project" value="TreeGrafter"/>
</dbReference>
<organism evidence="14 15">
    <name type="scientific">Caldisericum exile</name>
    <dbReference type="NCBI Taxonomy" id="693075"/>
    <lineage>
        <taxon>Bacteria</taxon>
        <taxon>Pseudomonadati</taxon>
        <taxon>Caldisericota/Cryosericota group</taxon>
        <taxon>Caldisericota</taxon>
        <taxon>Caldisericia</taxon>
        <taxon>Caldisericales</taxon>
        <taxon>Caldisericaceae</taxon>
        <taxon>Caldisericum</taxon>
    </lineage>
</organism>
<comment type="cofactor">
    <cofactor evidence="12">
        <name>[4Fe-4S] cluster</name>
        <dbReference type="ChEBI" id="CHEBI:49883"/>
    </cofactor>
    <text evidence="12">Binds 1 [4Fe-4S] cluster.</text>
</comment>
<dbReference type="InterPro" id="IPR004035">
    <property type="entry name" value="Endouclease-III_FeS-bd_BS"/>
</dbReference>
<dbReference type="Gene3D" id="1.10.340.30">
    <property type="entry name" value="Hypothetical protein, domain 2"/>
    <property type="match status" value="1"/>
</dbReference>
<keyword evidence="5 12" id="KW-0378">Hydrolase</keyword>
<dbReference type="InterPro" id="IPR000445">
    <property type="entry name" value="HhH_motif"/>
</dbReference>
<evidence type="ECO:0000313" key="14">
    <source>
        <dbReference type="EMBL" id="PMP66849.1"/>
    </source>
</evidence>
<dbReference type="RefSeq" id="WP_424586953.1">
    <property type="nucleotide sequence ID" value="NZ_JBNARP010000008.1"/>
</dbReference>
<accession>A0A2J6WDR1</accession>
<keyword evidence="4 12" id="KW-0227">DNA damage</keyword>
<keyword evidence="14" id="KW-0255">Endonuclease</keyword>
<dbReference type="FunFam" id="1.10.340.30:FF:000001">
    <property type="entry name" value="Endonuclease III"/>
    <property type="match status" value="1"/>
</dbReference>
<dbReference type="SMART" id="SM00478">
    <property type="entry name" value="ENDO3c"/>
    <property type="match status" value="1"/>
</dbReference>
<dbReference type="Pfam" id="PF00633">
    <property type="entry name" value="HHH"/>
    <property type="match status" value="1"/>
</dbReference>
<feature type="binding site" evidence="12">
    <location>
        <position position="209"/>
    </location>
    <ligand>
        <name>[4Fe-4S] cluster</name>
        <dbReference type="ChEBI" id="CHEBI:49883"/>
    </ligand>
</feature>
<gene>
    <name evidence="12" type="primary">nth</name>
    <name evidence="14" type="ORF">C0189_04305</name>
</gene>
<sequence length="218" mass="25121">MKNYKFNLIIPKLEKFVKDLGVPVVTRIKEKEADPFKILIGTILSLRTKDETTEQAAKRLFEVIKTPHDLVKLSEEEIEKLIYPVGFYKRKAKQIKEIAWTLIQKYGGRVPNDLEELLKMKGVGRKTANLVITEAFDDYGICVDTHVHRISNRLGWVKTKTPEQTEMELRKILPKKYWKTINPILVTFGQNICKPVSPLCSKCPIKELCPKIGVTKSR</sequence>
<evidence type="ECO:0000256" key="11">
    <source>
        <dbReference type="ARBA" id="ARBA00023295"/>
    </source>
</evidence>
<dbReference type="GO" id="GO:0006285">
    <property type="term" value="P:base-excision repair, AP site formation"/>
    <property type="evidence" value="ECO:0007669"/>
    <property type="project" value="TreeGrafter"/>
</dbReference>
<evidence type="ECO:0000256" key="9">
    <source>
        <dbReference type="ARBA" id="ARBA00023204"/>
    </source>
</evidence>
<dbReference type="GO" id="GO:0140078">
    <property type="term" value="F:class I DNA-(apurinic or apyrimidinic site) endonuclease activity"/>
    <property type="evidence" value="ECO:0007669"/>
    <property type="project" value="UniProtKB-EC"/>
</dbReference>
<dbReference type="PROSITE" id="PS00764">
    <property type="entry name" value="ENDONUCLEASE_III_1"/>
    <property type="match status" value="1"/>
</dbReference>
<dbReference type="HAMAP" id="MF_00942">
    <property type="entry name" value="Nth"/>
    <property type="match status" value="1"/>
</dbReference>
<evidence type="ECO:0000256" key="4">
    <source>
        <dbReference type="ARBA" id="ARBA00022763"/>
    </source>
</evidence>
<dbReference type="InterPro" id="IPR011257">
    <property type="entry name" value="DNA_glycosylase"/>
</dbReference>
<feature type="binding site" evidence="12">
    <location>
        <position position="203"/>
    </location>
    <ligand>
        <name>[4Fe-4S] cluster</name>
        <dbReference type="ChEBI" id="CHEBI:49883"/>
    </ligand>
</feature>
<dbReference type="EC" id="4.2.99.18" evidence="12"/>
<dbReference type="PANTHER" id="PTHR43286:SF1">
    <property type="entry name" value="ENDONUCLEASE III-LIKE PROTEIN 1"/>
    <property type="match status" value="1"/>
</dbReference>
<evidence type="ECO:0000256" key="12">
    <source>
        <dbReference type="HAMAP-Rule" id="MF_00942"/>
    </source>
</evidence>
<dbReference type="SMART" id="SM00525">
    <property type="entry name" value="FES"/>
    <property type="match status" value="1"/>
</dbReference>
<feature type="binding site" evidence="12">
    <location>
        <position position="200"/>
    </location>
    <ligand>
        <name>[4Fe-4S] cluster</name>
        <dbReference type="ChEBI" id="CHEBI:49883"/>
    </ligand>
</feature>
<evidence type="ECO:0000259" key="13">
    <source>
        <dbReference type="SMART" id="SM00478"/>
    </source>
</evidence>
<evidence type="ECO:0000256" key="7">
    <source>
        <dbReference type="ARBA" id="ARBA00023014"/>
    </source>
</evidence>
<dbReference type="Pfam" id="PF00730">
    <property type="entry name" value="HhH-GPD"/>
    <property type="match status" value="1"/>
</dbReference>
<dbReference type="SUPFAM" id="SSF48150">
    <property type="entry name" value="DNA-glycosylase"/>
    <property type="match status" value="1"/>
</dbReference>
<dbReference type="InterPro" id="IPR003651">
    <property type="entry name" value="Endonuclease3_FeS-loop_motif"/>
</dbReference>
<dbReference type="GO" id="GO:0046872">
    <property type="term" value="F:metal ion binding"/>
    <property type="evidence" value="ECO:0007669"/>
    <property type="project" value="UniProtKB-KW"/>
</dbReference>
<name>A0A2J6WDR1_9BACT</name>
<dbReference type="EMBL" id="PNIL01000062">
    <property type="protein sequence ID" value="PMP66849.1"/>
    <property type="molecule type" value="Genomic_DNA"/>
</dbReference>
<dbReference type="InterPro" id="IPR003265">
    <property type="entry name" value="HhH-GPD_domain"/>
</dbReference>
<evidence type="ECO:0000256" key="8">
    <source>
        <dbReference type="ARBA" id="ARBA00023125"/>
    </source>
</evidence>
<dbReference type="InterPro" id="IPR023170">
    <property type="entry name" value="HhH_base_excis_C"/>
</dbReference>
<comment type="caution">
    <text evidence="14">The sequence shown here is derived from an EMBL/GenBank/DDBJ whole genome shotgun (WGS) entry which is preliminary data.</text>
</comment>
<keyword evidence="6 12" id="KW-0408">Iron</keyword>
<dbReference type="GO" id="GO:0051539">
    <property type="term" value="F:4 iron, 4 sulfur cluster binding"/>
    <property type="evidence" value="ECO:0007669"/>
    <property type="project" value="UniProtKB-UniRule"/>
</dbReference>
<keyword evidence="2 12" id="KW-0004">4Fe-4S</keyword>
<keyword evidence="9 12" id="KW-0234">DNA repair</keyword>
<keyword evidence="8 12" id="KW-0238">DNA-binding</keyword>
<evidence type="ECO:0000256" key="6">
    <source>
        <dbReference type="ARBA" id="ARBA00023004"/>
    </source>
</evidence>